<comment type="caution">
    <text evidence="7">The sequence shown here is derived from an EMBL/GenBank/DDBJ whole genome shotgun (WGS) entry which is preliminary data.</text>
</comment>
<comment type="subcellular location">
    <subcellularLocation>
        <location evidence="1">Membrane</location>
        <topology evidence="1">Multi-pass membrane protein</topology>
    </subcellularLocation>
</comment>
<keyword evidence="5 6" id="KW-0472">Membrane</keyword>
<name>A0ABU4PU47_9SPHN</name>
<feature type="transmembrane region" description="Helical" evidence="6">
    <location>
        <begin position="313"/>
        <end position="342"/>
    </location>
</feature>
<protein>
    <submittedName>
        <fullName evidence="7">AI-2E family transporter</fullName>
    </submittedName>
</protein>
<dbReference type="Proteomes" id="UP001279660">
    <property type="component" value="Unassembled WGS sequence"/>
</dbReference>
<feature type="transmembrane region" description="Helical" evidence="6">
    <location>
        <begin position="68"/>
        <end position="90"/>
    </location>
</feature>
<evidence type="ECO:0000313" key="8">
    <source>
        <dbReference type="Proteomes" id="UP001279660"/>
    </source>
</evidence>
<reference evidence="7 8" key="1">
    <citation type="submission" date="2023-11" db="EMBL/GenBank/DDBJ databases">
        <title>MicrobeMod: A computational toolkit for identifying prokaryotic methylation and restriction-modification with nanopore sequencing.</title>
        <authorList>
            <person name="Crits-Christoph A."/>
            <person name="Kang S.C."/>
            <person name="Lee H."/>
            <person name="Ostrov N."/>
        </authorList>
    </citation>
    <scope>NUCLEOTIDE SEQUENCE [LARGE SCALE GENOMIC DNA]</scope>
    <source>
        <strain evidence="7 8">ATCC 14820</strain>
    </source>
</reference>
<feature type="transmembrane region" description="Helical" evidence="6">
    <location>
        <begin position="244"/>
        <end position="265"/>
    </location>
</feature>
<feature type="transmembrane region" description="Helical" evidence="6">
    <location>
        <begin position="159"/>
        <end position="181"/>
    </location>
</feature>
<dbReference type="PANTHER" id="PTHR21716">
    <property type="entry name" value="TRANSMEMBRANE PROTEIN"/>
    <property type="match status" value="1"/>
</dbReference>
<organism evidence="7 8">
    <name type="scientific">Sphingomonas echinoides</name>
    <dbReference type="NCBI Taxonomy" id="59803"/>
    <lineage>
        <taxon>Bacteria</taxon>
        <taxon>Pseudomonadati</taxon>
        <taxon>Pseudomonadota</taxon>
        <taxon>Alphaproteobacteria</taxon>
        <taxon>Sphingomonadales</taxon>
        <taxon>Sphingomonadaceae</taxon>
        <taxon>Sphingomonas</taxon>
    </lineage>
</organism>
<feature type="transmembrane region" description="Helical" evidence="6">
    <location>
        <begin position="221"/>
        <end position="238"/>
    </location>
</feature>
<evidence type="ECO:0000256" key="5">
    <source>
        <dbReference type="ARBA" id="ARBA00023136"/>
    </source>
</evidence>
<dbReference type="RefSeq" id="WP_029623056.1">
    <property type="nucleotide sequence ID" value="NZ_JAWXXV010000001.1"/>
</dbReference>
<dbReference type="EMBL" id="JAWXXV010000001">
    <property type="protein sequence ID" value="MDX5985470.1"/>
    <property type="molecule type" value="Genomic_DNA"/>
</dbReference>
<keyword evidence="4 6" id="KW-1133">Transmembrane helix</keyword>
<feature type="transmembrane region" description="Helical" evidence="6">
    <location>
        <begin position="38"/>
        <end position="56"/>
    </location>
</feature>
<dbReference type="InterPro" id="IPR002549">
    <property type="entry name" value="AI-2E-like"/>
</dbReference>
<dbReference type="Pfam" id="PF01594">
    <property type="entry name" value="AI-2E_transport"/>
    <property type="match status" value="1"/>
</dbReference>
<evidence type="ECO:0000256" key="1">
    <source>
        <dbReference type="ARBA" id="ARBA00004141"/>
    </source>
</evidence>
<evidence type="ECO:0000256" key="6">
    <source>
        <dbReference type="SAM" id="Phobius"/>
    </source>
</evidence>
<keyword evidence="3 6" id="KW-0812">Transmembrane</keyword>
<evidence type="ECO:0000256" key="4">
    <source>
        <dbReference type="ARBA" id="ARBA00022989"/>
    </source>
</evidence>
<dbReference type="PANTHER" id="PTHR21716:SF4">
    <property type="entry name" value="TRANSMEMBRANE PROTEIN 245"/>
    <property type="match status" value="1"/>
</dbReference>
<evidence type="ECO:0000256" key="2">
    <source>
        <dbReference type="ARBA" id="ARBA00009773"/>
    </source>
</evidence>
<feature type="transmembrane region" description="Helical" evidence="6">
    <location>
        <begin position="270"/>
        <end position="293"/>
    </location>
</feature>
<evidence type="ECO:0000256" key="3">
    <source>
        <dbReference type="ARBA" id="ARBA00022692"/>
    </source>
</evidence>
<keyword evidence="8" id="KW-1185">Reference proteome</keyword>
<proteinExistence type="inferred from homology"/>
<comment type="similarity">
    <text evidence="2">Belongs to the autoinducer-2 exporter (AI-2E) (TC 2.A.86) family.</text>
</comment>
<gene>
    <name evidence="7" type="ORF">SIL82_14530</name>
</gene>
<sequence>MIAPDSRGFSLERGFFLAFLMIVSLVFAWLIAPFFGAIVWAVVAAIVFAPLTDWLTATLSGRRNLATVLTLLVILLAVILPTVLLGGALLQQAAGLYAKIKSGKIDFDLVFFQIEGRLPNWVQQQLAGYGLTDFAAVRARIADGAVKSFDSLAGRAFSLGQSVFGLLATLGIMLYLCFFLLRDGRTIVAKVEHAIPLLPEYRRALFDKFAAVVRATIKGSLVVAVLQGLIGGLIVWGLGIGGALLWGVLMGAFSLLPAIGTGIVWVPMALYLLATGAIWQGIALALCGFFIISSVDNVVKPILVGRDTQMPDYVVLISTFGGLELFGFNGLVVGPVIAAMFIATWEIFSRSRDAHRGIGPR</sequence>
<feature type="transmembrane region" description="Helical" evidence="6">
    <location>
        <begin position="14"/>
        <end position="32"/>
    </location>
</feature>
<accession>A0ABU4PU47</accession>
<evidence type="ECO:0000313" key="7">
    <source>
        <dbReference type="EMBL" id="MDX5985470.1"/>
    </source>
</evidence>